<dbReference type="OMA" id="GMRKQSM"/>
<dbReference type="PANTHER" id="PTHR48051">
    <property type="match status" value="1"/>
</dbReference>
<dbReference type="GO" id="GO:0005737">
    <property type="term" value="C:cytoplasm"/>
    <property type="evidence" value="ECO:0007669"/>
    <property type="project" value="TreeGrafter"/>
</dbReference>
<reference evidence="5 6" key="1">
    <citation type="submission" date="2025-04" db="UniProtKB">
        <authorList>
            <consortium name="RefSeq"/>
        </authorList>
    </citation>
    <scope>IDENTIFICATION</scope>
    <source>
        <tissue evidence="5 6">Blood</tissue>
    </source>
</reference>
<dbReference type="SUPFAM" id="SSF52058">
    <property type="entry name" value="L domain-like"/>
    <property type="match status" value="1"/>
</dbReference>
<evidence type="ECO:0000256" key="1">
    <source>
        <dbReference type="ARBA" id="ARBA00022614"/>
    </source>
</evidence>
<dbReference type="PROSITE" id="PS51450">
    <property type="entry name" value="LRR"/>
    <property type="match status" value="2"/>
</dbReference>
<keyword evidence="1" id="KW-0433">Leucine-rich repeat</keyword>
<name>A0A6P9D9B8_PANGU</name>
<evidence type="ECO:0000256" key="2">
    <source>
        <dbReference type="ARBA" id="ARBA00022737"/>
    </source>
</evidence>
<dbReference type="Pfam" id="PF13855">
    <property type="entry name" value="LRR_8"/>
    <property type="match status" value="1"/>
</dbReference>
<dbReference type="InterPro" id="IPR003591">
    <property type="entry name" value="Leu-rich_rpt_typical-subtyp"/>
</dbReference>
<sequence length="523" mass="60693">MSQLQLLRRPLSPKMEPEQYIPKKKCTKGVREKEKEPEKVLEGVDSQPEKSQPISLCFPDDDFGAQLPGPVKRDFVIPVFLTGPPSFPMQNRRAPMRLQHLTLHPFHLPSDFVVSGVTMVTSPLRSVIQKSVPKKPFISHYNCEVFSNRLIAKQMKGPEKVSTIYLKLRESDRTLESPEKSQRSKRSQKRMWDEEQIMHDEELIMLDKEQIMQEKEQIMQDKEQIMLDMERELKEEMDFIKSFVSGAGYNTELSAIDKTNELLEKAEMAVLFCIMHRKTGLSLKAHFLSQLPDLLPLSDFLLYLNLSYNNLDCFPLEVIHLQYLQVLKLRNNPIKSIPGEISDLRDLKFLTMSFNLLTTLPTELFTLPNLQSLDVSYNELEYIPNEIQNLRSLVYLNLEGNLLYSLPCGILKLQLKHLLVENNFLHACFWTETFLMQPQCLRDMAALCFVKHQLWKIYHHLPEEIHEIISNFTGCDCCMGPLYGKGFRFILIYRNVYGLRLPYQFSACSPDCYTAFVKSAVPT</sequence>
<gene>
    <name evidence="5 6" type="primary">LRRC63</name>
</gene>
<keyword evidence="4" id="KW-1185">Reference proteome</keyword>
<dbReference type="RefSeq" id="XP_034288145.1">
    <property type="nucleotide sequence ID" value="XM_034432254.1"/>
</dbReference>
<dbReference type="InterPro" id="IPR032675">
    <property type="entry name" value="LRR_dom_sf"/>
</dbReference>
<feature type="region of interest" description="Disordered" evidence="3">
    <location>
        <begin position="1"/>
        <end position="53"/>
    </location>
</feature>
<keyword evidence="2" id="KW-0677">Repeat</keyword>
<feature type="region of interest" description="Disordered" evidence="3">
    <location>
        <begin position="173"/>
        <end position="192"/>
    </location>
</feature>
<accession>A0A6P9D9B8</accession>
<dbReference type="CTD" id="220416"/>
<protein>
    <submittedName>
        <fullName evidence="5 6">Leucine-rich repeat-containing protein 63 isoform X1</fullName>
    </submittedName>
</protein>
<evidence type="ECO:0000313" key="4">
    <source>
        <dbReference type="Proteomes" id="UP001652622"/>
    </source>
</evidence>
<organism evidence="4 6">
    <name type="scientific">Pantherophis guttatus</name>
    <name type="common">Corn snake</name>
    <name type="synonym">Elaphe guttata</name>
    <dbReference type="NCBI Taxonomy" id="94885"/>
    <lineage>
        <taxon>Eukaryota</taxon>
        <taxon>Metazoa</taxon>
        <taxon>Chordata</taxon>
        <taxon>Craniata</taxon>
        <taxon>Vertebrata</taxon>
        <taxon>Euteleostomi</taxon>
        <taxon>Lepidosauria</taxon>
        <taxon>Squamata</taxon>
        <taxon>Bifurcata</taxon>
        <taxon>Unidentata</taxon>
        <taxon>Episquamata</taxon>
        <taxon>Toxicofera</taxon>
        <taxon>Serpentes</taxon>
        <taxon>Colubroidea</taxon>
        <taxon>Colubridae</taxon>
        <taxon>Colubrinae</taxon>
        <taxon>Pantherophis</taxon>
    </lineage>
</organism>
<evidence type="ECO:0000256" key="3">
    <source>
        <dbReference type="SAM" id="MobiDB-lite"/>
    </source>
</evidence>
<dbReference type="SMART" id="SM00369">
    <property type="entry name" value="LRR_TYP"/>
    <property type="match status" value="4"/>
</dbReference>
<dbReference type="InterPro" id="IPR001611">
    <property type="entry name" value="Leu-rich_rpt"/>
</dbReference>
<dbReference type="AlphaFoldDB" id="A0A6P9D9B8"/>
<dbReference type="KEGG" id="pgut:117674308"/>
<dbReference type="PANTHER" id="PTHR48051:SF1">
    <property type="entry name" value="RAS SUPPRESSOR PROTEIN 1"/>
    <property type="match status" value="1"/>
</dbReference>
<dbReference type="Proteomes" id="UP001652622">
    <property type="component" value="Unplaced"/>
</dbReference>
<feature type="compositionally biased region" description="Basic and acidic residues" evidence="3">
    <location>
        <begin position="173"/>
        <end position="182"/>
    </location>
</feature>
<evidence type="ECO:0000313" key="5">
    <source>
        <dbReference type="RefSeq" id="XP_034288144.1"/>
    </source>
</evidence>
<dbReference type="InterPro" id="IPR050216">
    <property type="entry name" value="LRR_domain-containing"/>
</dbReference>
<feature type="compositionally biased region" description="Basic and acidic residues" evidence="3">
    <location>
        <begin position="29"/>
        <end position="42"/>
    </location>
</feature>
<dbReference type="GeneID" id="117674308"/>
<dbReference type="Gene3D" id="3.80.10.10">
    <property type="entry name" value="Ribonuclease Inhibitor"/>
    <property type="match status" value="1"/>
</dbReference>
<proteinExistence type="predicted"/>
<dbReference type="RefSeq" id="XP_034288144.1">
    <property type="nucleotide sequence ID" value="XM_034432253.1"/>
</dbReference>
<evidence type="ECO:0000313" key="6">
    <source>
        <dbReference type="RefSeq" id="XP_034288145.1"/>
    </source>
</evidence>